<dbReference type="Proteomes" id="UP001164929">
    <property type="component" value="Chromosome 19"/>
</dbReference>
<keyword evidence="3" id="KW-1185">Reference proteome</keyword>
<name>A0AAD6PN30_9ROSI</name>
<gene>
    <name evidence="2" type="ORF">NC653_040448</name>
</gene>
<evidence type="ECO:0000256" key="1">
    <source>
        <dbReference type="SAM" id="MobiDB-lite"/>
    </source>
</evidence>
<organism evidence="2 3">
    <name type="scientific">Populus alba x Populus x berolinensis</name>
    <dbReference type="NCBI Taxonomy" id="444605"/>
    <lineage>
        <taxon>Eukaryota</taxon>
        <taxon>Viridiplantae</taxon>
        <taxon>Streptophyta</taxon>
        <taxon>Embryophyta</taxon>
        <taxon>Tracheophyta</taxon>
        <taxon>Spermatophyta</taxon>
        <taxon>Magnoliopsida</taxon>
        <taxon>eudicotyledons</taxon>
        <taxon>Gunneridae</taxon>
        <taxon>Pentapetalae</taxon>
        <taxon>rosids</taxon>
        <taxon>fabids</taxon>
        <taxon>Malpighiales</taxon>
        <taxon>Salicaceae</taxon>
        <taxon>Saliceae</taxon>
        <taxon>Populus</taxon>
    </lineage>
</organism>
<proteinExistence type="predicted"/>
<accession>A0AAD6PN30</accession>
<sequence length="56" mass="6415">MVNEGGTVYKLKPGAKGRSHQQEAKEEVCKATRFGEARPYLLRCYFYYYTPSPPTP</sequence>
<comment type="caution">
    <text evidence="2">The sequence shown here is derived from an EMBL/GenBank/DDBJ whole genome shotgun (WGS) entry which is preliminary data.</text>
</comment>
<feature type="region of interest" description="Disordered" evidence="1">
    <location>
        <begin position="1"/>
        <end position="23"/>
    </location>
</feature>
<evidence type="ECO:0000313" key="2">
    <source>
        <dbReference type="EMBL" id="KAJ6951087.1"/>
    </source>
</evidence>
<dbReference type="EMBL" id="JAQIZT010000019">
    <property type="protein sequence ID" value="KAJ6951087.1"/>
    <property type="molecule type" value="Genomic_DNA"/>
</dbReference>
<protein>
    <submittedName>
        <fullName evidence="2">Uncharacterized protein</fullName>
    </submittedName>
</protein>
<evidence type="ECO:0000313" key="3">
    <source>
        <dbReference type="Proteomes" id="UP001164929"/>
    </source>
</evidence>
<dbReference type="AlphaFoldDB" id="A0AAD6PN30"/>
<reference evidence="2" key="1">
    <citation type="journal article" date="2023" name="Mol. Ecol. Resour.">
        <title>Chromosome-level genome assembly of a triploid poplar Populus alba 'Berolinensis'.</title>
        <authorList>
            <person name="Chen S."/>
            <person name="Yu Y."/>
            <person name="Wang X."/>
            <person name="Wang S."/>
            <person name="Zhang T."/>
            <person name="Zhou Y."/>
            <person name="He R."/>
            <person name="Meng N."/>
            <person name="Wang Y."/>
            <person name="Liu W."/>
            <person name="Liu Z."/>
            <person name="Liu J."/>
            <person name="Guo Q."/>
            <person name="Huang H."/>
            <person name="Sederoff R.R."/>
            <person name="Wang G."/>
            <person name="Qu G."/>
            <person name="Chen S."/>
        </authorList>
    </citation>
    <scope>NUCLEOTIDE SEQUENCE</scope>
    <source>
        <strain evidence="2">SC-2020</strain>
    </source>
</reference>